<dbReference type="GO" id="GO:0034354">
    <property type="term" value="P:'de novo' NAD+ biosynthetic process from L-tryptophan"/>
    <property type="evidence" value="ECO:0007669"/>
    <property type="project" value="TreeGrafter"/>
</dbReference>
<feature type="binding site" description="proximal binding residue" evidence="4">
    <location>
        <position position="620"/>
    </location>
    <ligand>
        <name>heme b</name>
        <dbReference type="ChEBI" id="CHEBI:60344"/>
    </ligand>
    <ligandPart>
        <name>Fe</name>
        <dbReference type="ChEBI" id="CHEBI:18248"/>
    </ligandPart>
</feature>
<sequence length="708" mass="77162">MTFKQRMEQLRRAHALDAESSSSPMSTSMTVDAEPSFAIPPDHFLAQQGKATAGYHAQQSAEAGPSSPSRASSSRLSTSPAPSSDGLDDIARFLSSAGPLPTAPSAATTAPSLSSLPDTSTLAGADFDIDVRSGFLPPQAPLSRIPHSLHESVWERFLDGAREVGLAINGGGAAVDKQHRRRCRAWRRAIREEMPVMEELSDKMRQDIRFARRGHVVLTFLAHYYLHSQPQPSKLARAMHEAQEKASTNQAASSSSWLASALRWRRGGEAASSSTAPLCAEDIADAASLHSESLGHYASRLPASISVPLLALSHQLDLPPILTYADTVLWNWTFINPSAGLTPGNLRIVETFSGTESEHHFFLTSLLIELQGVAALGLMRASLDECFVADELARRRVAQYLQRLVGVVGELEQTLKDVRKACDPATFYWAIRPWFRGGDAAPDGGRGWFYPSSREEEYSEALQPRLFTGPSAGQSSLIHALDVFLDVDHAGVKGHVAPPAGHGGGQQQQRKGPASAERAKGEGNEDGTFMQRMQLYMPGQHRRFLTHLQSLAAAADEEERAQLPEEAMDIDLDSEEKRPEKHYPSPIRHLAQSCPNAATHPLPKAYNAALSSLRSLRDEHMRVATLYIVSQARRPPPPEYAPLLEDQEDYARTVAKTLQPQEAQAIVEGAKEMEKEQAGPVGTGGTDLVKFLKACRRRTDEALLTAGP</sequence>
<feature type="region of interest" description="Disordered" evidence="5">
    <location>
        <begin position="494"/>
        <end position="525"/>
    </location>
</feature>
<feature type="compositionally biased region" description="Low complexity" evidence="5">
    <location>
        <begin position="60"/>
        <end position="84"/>
    </location>
</feature>
<feature type="region of interest" description="Disordered" evidence="5">
    <location>
        <begin position="1"/>
        <end position="118"/>
    </location>
</feature>
<dbReference type="Gene3D" id="1.20.58.480">
    <property type="match status" value="1"/>
</dbReference>
<dbReference type="GeneID" id="37027797"/>
<feature type="compositionally biased region" description="Low complexity" evidence="5">
    <location>
        <begin position="94"/>
        <end position="118"/>
    </location>
</feature>
<feature type="compositionally biased region" description="Low complexity" evidence="5">
    <location>
        <begin position="20"/>
        <end position="30"/>
    </location>
</feature>
<dbReference type="GO" id="GO:0005737">
    <property type="term" value="C:cytoplasm"/>
    <property type="evidence" value="ECO:0007669"/>
    <property type="project" value="TreeGrafter"/>
</dbReference>
<evidence type="ECO:0000256" key="2">
    <source>
        <dbReference type="ARBA" id="ARBA00022723"/>
    </source>
</evidence>
<dbReference type="PANTHER" id="PTHR28657:SF5">
    <property type="entry name" value="INDOLEAMINE 2,3-DIOXYGENASE"/>
    <property type="match status" value="1"/>
</dbReference>
<keyword evidence="3 4" id="KW-0408">Iron</keyword>
<dbReference type="OrthoDB" id="540174at2759"/>
<dbReference type="AlphaFoldDB" id="A0A316UUF1"/>
<dbReference type="Pfam" id="PF01231">
    <property type="entry name" value="IDO"/>
    <property type="match status" value="2"/>
</dbReference>
<gene>
    <name evidence="6" type="ORF">BDZ90DRAFT_231731</name>
</gene>
<name>A0A316UUF1_9BASI</name>
<dbReference type="Proteomes" id="UP000245884">
    <property type="component" value="Unassembled WGS sequence"/>
</dbReference>
<reference evidence="6 7" key="1">
    <citation type="journal article" date="2018" name="Mol. Biol. Evol.">
        <title>Broad Genomic Sampling Reveals a Smut Pathogenic Ancestry of the Fungal Clade Ustilaginomycotina.</title>
        <authorList>
            <person name="Kijpornyongpan T."/>
            <person name="Mondo S.J."/>
            <person name="Barry K."/>
            <person name="Sandor L."/>
            <person name="Lee J."/>
            <person name="Lipzen A."/>
            <person name="Pangilinan J."/>
            <person name="LaButti K."/>
            <person name="Hainaut M."/>
            <person name="Henrissat B."/>
            <person name="Grigoriev I.V."/>
            <person name="Spatafora J.W."/>
            <person name="Aime M.C."/>
        </authorList>
    </citation>
    <scope>NUCLEOTIDE SEQUENCE [LARGE SCALE GENOMIC DNA]</scope>
    <source>
        <strain evidence="6 7">MCA 5214</strain>
    </source>
</reference>
<proteinExistence type="inferred from homology"/>
<accession>A0A316UUF1</accession>
<keyword evidence="2 4" id="KW-0479">Metal-binding</keyword>
<evidence type="ECO:0000256" key="3">
    <source>
        <dbReference type="ARBA" id="ARBA00023004"/>
    </source>
</evidence>
<comment type="similarity">
    <text evidence="1">Belongs to the indoleamine 2,3-dioxygenase family.</text>
</comment>
<evidence type="ECO:0000313" key="7">
    <source>
        <dbReference type="Proteomes" id="UP000245884"/>
    </source>
</evidence>
<dbReference type="STRING" id="1569628.A0A316UUF1"/>
<dbReference type="GO" id="GO:0020037">
    <property type="term" value="F:heme binding"/>
    <property type="evidence" value="ECO:0007669"/>
    <property type="project" value="InterPro"/>
</dbReference>
<organism evidence="6 7">
    <name type="scientific">Jaminaea rosea</name>
    <dbReference type="NCBI Taxonomy" id="1569628"/>
    <lineage>
        <taxon>Eukaryota</taxon>
        <taxon>Fungi</taxon>
        <taxon>Dikarya</taxon>
        <taxon>Basidiomycota</taxon>
        <taxon>Ustilaginomycotina</taxon>
        <taxon>Exobasidiomycetes</taxon>
        <taxon>Microstromatales</taxon>
        <taxon>Microstromatales incertae sedis</taxon>
        <taxon>Jaminaea</taxon>
    </lineage>
</organism>
<dbReference type="RefSeq" id="XP_025362563.1">
    <property type="nucleotide sequence ID" value="XM_025505974.1"/>
</dbReference>
<evidence type="ECO:0000256" key="5">
    <source>
        <dbReference type="SAM" id="MobiDB-lite"/>
    </source>
</evidence>
<evidence type="ECO:0000256" key="4">
    <source>
        <dbReference type="PIRSR" id="PIRSR600898-1"/>
    </source>
</evidence>
<keyword evidence="7" id="KW-1185">Reference proteome</keyword>
<protein>
    <recommendedName>
        <fullName evidence="8">Indoleamine 2,3-dioxygenase</fullName>
    </recommendedName>
</protein>
<keyword evidence="4" id="KW-0349">Heme</keyword>
<dbReference type="SUPFAM" id="SSF140959">
    <property type="entry name" value="Indolic compounds 2,3-dioxygenase-like"/>
    <property type="match status" value="1"/>
</dbReference>
<dbReference type="GO" id="GO:0033754">
    <property type="term" value="F:indoleamine 2,3-dioxygenase activity"/>
    <property type="evidence" value="ECO:0007669"/>
    <property type="project" value="TreeGrafter"/>
</dbReference>
<dbReference type="PANTHER" id="PTHR28657">
    <property type="entry name" value="INDOLEAMINE 2,3-DIOXYGENASE"/>
    <property type="match status" value="1"/>
</dbReference>
<evidence type="ECO:0000256" key="1">
    <source>
        <dbReference type="ARBA" id="ARBA00007119"/>
    </source>
</evidence>
<dbReference type="EMBL" id="KZ819666">
    <property type="protein sequence ID" value="PWN27951.1"/>
    <property type="molecule type" value="Genomic_DNA"/>
</dbReference>
<dbReference type="GO" id="GO:0046872">
    <property type="term" value="F:metal ion binding"/>
    <property type="evidence" value="ECO:0007669"/>
    <property type="project" value="UniProtKB-KW"/>
</dbReference>
<evidence type="ECO:0000313" key="6">
    <source>
        <dbReference type="EMBL" id="PWN27951.1"/>
    </source>
</evidence>
<dbReference type="InterPro" id="IPR000898">
    <property type="entry name" value="Indolamine_dOase"/>
</dbReference>
<dbReference type="InterPro" id="IPR037217">
    <property type="entry name" value="Trp/Indoleamine_2_3_dOase-like"/>
</dbReference>
<evidence type="ECO:0008006" key="8">
    <source>
        <dbReference type="Google" id="ProtNLM"/>
    </source>
</evidence>
<dbReference type="GO" id="GO:0019441">
    <property type="term" value="P:L-tryptophan catabolic process to kynurenine"/>
    <property type="evidence" value="ECO:0007669"/>
    <property type="project" value="InterPro"/>
</dbReference>
<feature type="compositionally biased region" description="Basic and acidic residues" evidence="5">
    <location>
        <begin position="1"/>
        <end position="17"/>
    </location>
</feature>